<dbReference type="PANTHER" id="PTHR28657:SF5">
    <property type="entry name" value="INDOLEAMINE 2,3-DIOXYGENASE"/>
    <property type="match status" value="1"/>
</dbReference>
<dbReference type="Pfam" id="PF01231">
    <property type="entry name" value="IDO"/>
    <property type="match status" value="1"/>
</dbReference>
<dbReference type="InterPro" id="IPR000898">
    <property type="entry name" value="Indolamine_dOase"/>
</dbReference>
<dbReference type="Gene3D" id="1.20.58.480">
    <property type="match status" value="1"/>
</dbReference>
<dbReference type="GO" id="GO:0005737">
    <property type="term" value="C:cytoplasm"/>
    <property type="evidence" value="ECO:0007669"/>
    <property type="project" value="TreeGrafter"/>
</dbReference>
<evidence type="ECO:0000256" key="1">
    <source>
        <dbReference type="ARBA" id="ARBA00007119"/>
    </source>
</evidence>
<name>A0A1R1XXT2_9FUNG</name>
<evidence type="ECO:0000313" key="6">
    <source>
        <dbReference type="EMBL" id="OMJ19497.1"/>
    </source>
</evidence>
<dbReference type="PANTHER" id="PTHR28657">
    <property type="entry name" value="INDOLEAMINE 2,3-DIOXYGENASE"/>
    <property type="match status" value="1"/>
</dbReference>
<keyword evidence="2 4" id="KW-0479">Metal-binding</keyword>
<evidence type="ECO:0000256" key="3">
    <source>
        <dbReference type="ARBA" id="ARBA00023004"/>
    </source>
</evidence>
<dbReference type="GO" id="GO:0046872">
    <property type="term" value="F:metal ion binding"/>
    <property type="evidence" value="ECO:0007669"/>
    <property type="project" value="UniProtKB-KW"/>
</dbReference>
<keyword evidence="7" id="KW-1185">Reference proteome</keyword>
<dbReference type="OrthoDB" id="540174at2759"/>
<feature type="region of interest" description="Disordered" evidence="5">
    <location>
        <begin position="448"/>
        <end position="504"/>
    </location>
</feature>
<evidence type="ECO:0000256" key="5">
    <source>
        <dbReference type="SAM" id="MobiDB-lite"/>
    </source>
</evidence>
<evidence type="ECO:0000313" key="7">
    <source>
        <dbReference type="Proteomes" id="UP000187283"/>
    </source>
</evidence>
<feature type="compositionally biased region" description="Polar residues" evidence="5">
    <location>
        <begin position="481"/>
        <end position="491"/>
    </location>
</feature>
<accession>A0A1R1XXT2</accession>
<comment type="similarity">
    <text evidence="1">Belongs to the indoleamine 2,3-dioxygenase family.</text>
</comment>
<dbReference type="InterPro" id="IPR037217">
    <property type="entry name" value="Trp/Indoleamine_2_3_dOase-like"/>
</dbReference>
<sequence length="529" mass="59133">MAVDEMNSWNFMPRSLSAYDVNLVNGFLPLEEPISRLPDLYYKPWEDLAAEVVHLQLAGIFRQRVLKLPQLSTHRLTNLREYQRACVLLSFLSHSYVWGHNQPAEEILPPCLAVPWCEVSRYVGISPIVTNATVVLWNWRLFEKNAALDLQNLATQLTFTGSIDESWFYLVSTAIEAKSGEMLRSIGRMINASIHDNKQVAIESLNNLTSTINEVTKILARMYEKNDPYLFYWKTRQYLAGWENMKDAGLENGIIYKDAKVYDPNGDCNTPVNSFKKFSGGSAAQSSTIQIIDIALGVKHYPDNQGLSEDFNQNVQNDKKIATSEIAQRRNHTFQQAPGNPYLLKMREYMPYSHRQFLTDLGNTCNFREYVLINTLDVSDISPTQFSESINIAESVPATNQKSNSSISVQKDLLKAYNRCVSALKTFRDAHIDIVRIYIVNQAKSTVNPTTNRSLKPTPAPAAPVAPAPAPAPVTPAPAADTQSKSPNPASVNGLAKQVDDDQTVLGTGGTDAISFLKHVRDETISTRL</sequence>
<keyword evidence="6" id="KW-0223">Dioxygenase</keyword>
<keyword evidence="4" id="KW-0349">Heme</keyword>
<feature type="compositionally biased region" description="Pro residues" evidence="5">
    <location>
        <begin position="458"/>
        <end position="476"/>
    </location>
</feature>
<dbReference type="PROSITE" id="PS00876">
    <property type="entry name" value="IDO_1"/>
    <property type="match status" value="1"/>
</dbReference>
<organism evidence="6 7">
    <name type="scientific">Smittium culicis</name>
    <dbReference type="NCBI Taxonomy" id="133412"/>
    <lineage>
        <taxon>Eukaryota</taxon>
        <taxon>Fungi</taxon>
        <taxon>Fungi incertae sedis</taxon>
        <taxon>Zoopagomycota</taxon>
        <taxon>Kickxellomycotina</taxon>
        <taxon>Harpellomycetes</taxon>
        <taxon>Harpellales</taxon>
        <taxon>Legeriomycetaceae</taxon>
        <taxon>Smittium</taxon>
    </lineage>
</organism>
<dbReference type="Proteomes" id="UP000187283">
    <property type="component" value="Unassembled WGS sequence"/>
</dbReference>
<reference evidence="6 7" key="1">
    <citation type="submission" date="2017-01" db="EMBL/GenBank/DDBJ databases">
        <authorList>
            <person name="Mah S.A."/>
            <person name="Swanson W.J."/>
            <person name="Moy G.W."/>
            <person name="Vacquier V.D."/>
        </authorList>
    </citation>
    <scope>NUCLEOTIDE SEQUENCE [LARGE SCALE GENOMIC DNA]</scope>
    <source>
        <strain evidence="6 7">GSMNP</strain>
    </source>
</reference>
<gene>
    <name evidence="6" type="ORF">AYI70_g4701</name>
</gene>
<dbReference type="SUPFAM" id="SSF140959">
    <property type="entry name" value="Indolic compounds 2,3-dioxygenase-like"/>
    <property type="match status" value="1"/>
</dbReference>
<comment type="caution">
    <text evidence="6">The sequence shown here is derived from an EMBL/GenBank/DDBJ whole genome shotgun (WGS) entry which is preliminary data.</text>
</comment>
<dbReference type="GO" id="GO:0033754">
    <property type="term" value="F:indoleamine 2,3-dioxygenase activity"/>
    <property type="evidence" value="ECO:0007669"/>
    <property type="project" value="TreeGrafter"/>
</dbReference>
<evidence type="ECO:0000256" key="2">
    <source>
        <dbReference type="ARBA" id="ARBA00022723"/>
    </source>
</evidence>
<dbReference type="GO" id="GO:0034354">
    <property type="term" value="P:'de novo' NAD+ biosynthetic process from L-tryptophan"/>
    <property type="evidence" value="ECO:0007669"/>
    <property type="project" value="TreeGrafter"/>
</dbReference>
<keyword evidence="3 4" id="KW-0408">Iron</keyword>
<dbReference type="EMBL" id="LSSN01001469">
    <property type="protein sequence ID" value="OMJ19497.1"/>
    <property type="molecule type" value="Genomic_DNA"/>
</dbReference>
<protein>
    <submittedName>
        <fullName evidence="6">Indoleamine 2,3-dioxygenase</fullName>
    </submittedName>
</protein>
<evidence type="ECO:0000256" key="4">
    <source>
        <dbReference type="PIRSR" id="PIRSR600898-1"/>
    </source>
</evidence>
<dbReference type="GO" id="GO:0019441">
    <property type="term" value="P:L-tryptophan catabolic process to kynurenine"/>
    <property type="evidence" value="ECO:0007669"/>
    <property type="project" value="InterPro"/>
</dbReference>
<dbReference type="AlphaFoldDB" id="A0A1R1XXT2"/>
<dbReference type="STRING" id="133412.A0A1R1XXT2"/>
<dbReference type="GO" id="GO:0020037">
    <property type="term" value="F:heme binding"/>
    <property type="evidence" value="ECO:0007669"/>
    <property type="project" value="InterPro"/>
</dbReference>
<proteinExistence type="inferred from homology"/>
<keyword evidence="6" id="KW-0560">Oxidoreductase</keyword>
<feature type="binding site" description="proximal binding residue" evidence="4">
    <location>
        <position position="431"/>
    </location>
    <ligand>
        <name>heme b</name>
        <dbReference type="ChEBI" id="CHEBI:60344"/>
    </ligand>
    <ligandPart>
        <name>Fe</name>
        <dbReference type="ChEBI" id="CHEBI:18248"/>
    </ligandPart>
</feature>